<proteinExistence type="predicted"/>
<gene>
    <name evidence="1" type="ORF">C5167_020211</name>
</gene>
<dbReference type="Gramene" id="RZC51781">
    <property type="protein sequence ID" value="RZC51781"/>
    <property type="gene ID" value="C5167_020211"/>
</dbReference>
<protein>
    <submittedName>
        <fullName evidence="1">Uncharacterized protein</fullName>
    </submittedName>
</protein>
<reference evidence="1 2" key="1">
    <citation type="journal article" date="2018" name="Science">
        <title>The opium poppy genome and morphinan production.</title>
        <authorList>
            <person name="Guo L."/>
            <person name="Winzer T."/>
            <person name="Yang X."/>
            <person name="Li Y."/>
            <person name="Ning Z."/>
            <person name="He Z."/>
            <person name="Teodor R."/>
            <person name="Lu Y."/>
            <person name="Bowser T.A."/>
            <person name="Graham I.A."/>
            <person name="Ye K."/>
        </authorList>
    </citation>
    <scope>NUCLEOTIDE SEQUENCE [LARGE SCALE GENOMIC DNA]</scope>
    <source>
        <strain evidence="2">cv. HN1</strain>
        <tissue evidence="1">Leaves</tissue>
    </source>
</reference>
<accession>A0A4Y7IVK2</accession>
<dbReference type="EMBL" id="CM010716">
    <property type="protein sequence ID" value="RZC51781.1"/>
    <property type="molecule type" value="Genomic_DNA"/>
</dbReference>
<keyword evidence="2" id="KW-1185">Reference proteome</keyword>
<evidence type="ECO:0000313" key="2">
    <source>
        <dbReference type="Proteomes" id="UP000316621"/>
    </source>
</evidence>
<dbReference type="AlphaFoldDB" id="A0A4Y7IVK2"/>
<organism evidence="1 2">
    <name type="scientific">Papaver somniferum</name>
    <name type="common">Opium poppy</name>
    <dbReference type="NCBI Taxonomy" id="3469"/>
    <lineage>
        <taxon>Eukaryota</taxon>
        <taxon>Viridiplantae</taxon>
        <taxon>Streptophyta</taxon>
        <taxon>Embryophyta</taxon>
        <taxon>Tracheophyta</taxon>
        <taxon>Spermatophyta</taxon>
        <taxon>Magnoliopsida</taxon>
        <taxon>Ranunculales</taxon>
        <taxon>Papaveraceae</taxon>
        <taxon>Papaveroideae</taxon>
        <taxon>Papaver</taxon>
    </lineage>
</organism>
<dbReference type="Proteomes" id="UP000316621">
    <property type="component" value="Chromosome 2"/>
</dbReference>
<name>A0A4Y7IVK2_PAPSO</name>
<evidence type="ECO:0000313" key="1">
    <source>
        <dbReference type="EMBL" id="RZC51781.1"/>
    </source>
</evidence>
<sequence length="46" mass="5241">MEMAAGVCFFTKSATAHMRYRPTVSSLNCYAEDIRYKSEDKSCKRG</sequence>